<dbReference type="PANTHER" id="PTHR31923">
    <property type="entry name" value="BSD DOMAIN-CONTAINING PROTEIN"/>
    <property type="match status" value="1"/>
</dbReference>
<sequence length="427" mass="46329">MSWLARSLVNSLRSDGDDDEKIDGGDGGTNSEADGTESPGRGVKEDLSELTKTLTRQFWGVANFLAPPPQASSSDNLEVEEEDAAAAAEEEEGRSPRTEGGIRSDLADIGGRFRTGISRLSRNRAVAEISKIASSFLPLGLEGSDDDDLSEGAHLEVEGAIGVTDEVLAFARNISRHPETWLDFPLFADEEDREDFDMSDAQQDHALAVERLAPRLAALRIELCPSHMSEGCFWKIYFVLLHSRLNKHDAELLSTPQIILASAGRLLSNFNEISRFETPTSEEPENAVPLTDFETEKHAITATETHIIDKSVIEDSSSITSSKVTAIDKEDEDGDDWLEETDDVDGSGSSVVPLVNEDDVSFSDLEEDDDDAGVVATSGTIKIVTSSLDSQKVDSKGRARGVNTKSHTSPDTDSSSDWLDINDIDVV</sequence>
<evidence type="ECO:0000256" key="1">
    <source>
        <dbReference type="SAM" id="MobiDB-lite"/>
    </source>
</evidence>
<dbReference type="SMART" id="SM00751">
    <property type="entry name" value="BSD"/>
    <property type="match status" value="1"/>
</dbReference>
<feature type="region of interest" description="Disordered" evidence="1">
    <location>
        <begin position="387"/>
        <end position="427"/>
    </location>
</feature>
<dbReference type="Proteomes" id="UP001180020">
    <property type="component" value="Unassembled WGS sequence"/>
</dbReference>
<comment type="caution">
    <text evidence="3">The sequence shown here is derived from an EMBL/GenBank/DDBJ whole genome shotgun (WGS) entry which is preliminary data.</text>
</comment>
<dbReference type="AlphaFoldDB" id="A0AAV9DJ85"/>
<dbReference type="InterPro" id="IPR035925">
    <property type="entry name" value="BSD_dom_sf"/>
</dbReference>
<dbReference type="Gene3D" id="1.10.3970.10">
    <property type="entry name" value="BSD domain"/>
    <property type="match status" value="1"/>
</dbReference>
<dbReference type="SUPFAM" id="SSF140383">
    <property type="entry name" value="BSD domain-like"/>
    <property type="match status" value="1"/>
</dbReference>
<dbReference type="InterPro" id="IPR005607">
    <property type="entry name" value="BSD_dom"/>
</dbReference>
<dbReference type="PROSITE" id="PS50858">
    <property type="entry name" value="BSD"/>
    <property type="match status" value="1"/>
</dbReference>
<reference evidence="3" key="1">
    <citation type="journal article" date="2023" name="Nat. Commun.">
        <title>Diploid and tetraploid genomes of Acorus and the evolution of monocots.</title>
        <authorList>
            <person name="Ma L."/>
            <person name="Liu K.W."/>
            <person name="Li Z."/>
            <person name="Hsiao Y.Y."/>
            <person name="Qi Y."/>
            <person name="Fu T."/>
            <person name="Tang G.D."/>
            <person name="Zhang D."/>
            <person name="Sun W.H."/>
            <person name="Liu D.K."/>
            <person name="Li Y."/>
            <person name="Chen G.Z."/>
            <person name="Liu X.D."/>
            <person name="Liao X.Y."/>
            <person name="Jiang Y.T."/>
            <person name="Yu X."/>
            <person name="Hao Y."/>
            <person name="Huang J."/>
            <person name="Zhao X.W."/>
            <person name="Ke S."/>
            <person name="Chen Y.Y."/>
            <person name="Wu W.L."/>
            <person name="Hsu J.L."/>
            <person name="Lin Y.F."/>
            <person name="Huang M.D."/>
            <person name="Li C.Y."/>
            <person name="Huang L."/>
            <person name="Wang Z.W."/>
            <person name="Zhao X."/>
            <person name="Zhong W.Y."/>
            <person name="Peng D.H."/>
            <person name="Ahmad S."/>
            <person name="Lan S."/>
            <person name="Zhang J.S."/>
            <person name="Tsai W.C."/>
            <person name="Van de Peer Y."/>
            <person name="Liu Z.J."/>
        </authorList>
    </citation>
    <scope>NUCLEOTIDE SEQUENCE</scope>
    <source>
        <strain evidence="3">CP</strain>
    </source>
</reference>
<name>A0AAV9DJ85_ACOCL</name>
<feature type="region of interest" description="Disordered" evidence="1">
    <location>
        <begin position="321"/>
        <end position="355"/>
    </location>
</feature>
<feature type="region of interest" description="Disordered" evidence="1">
    <location>
        <begin position="1"/>
        <end position="47"/>
    </location>
</feature>
<dbReference type="EMBL" id="JAUJYO010000013">
    <property type="protein sequence ID" value="KAK1301069.1"/>
    <property type="molecule type" value="Genomic_DNA"/>
</dbReference>
<protein>
    <recommendedName>
        <fullName evidence="2">BSD domain-containing protein</fullName>
    </recommendedName>
</protein>
<evidence type="ECO:0000313" key="4">
    <source>
        <dbReference type="Proteomes" id="UP001180020"/>
    </source>
</evidence>
<organism evidence="3 4">
    <name type="scientific">Acorus calamus</name>
    <name type="common">Sweet flag</name>
    <dbReference type="NCBI Taxonomy" id="4465"/>
    <lineage>
        <taxon>Eukaryota</taxon>
        <taxon>Viridiplantae</taxon>
        <taxon>Streptophyta</taxon>
        <taxon>Embryophyta</taxon>
        <taxon>Tracheophyta</taxon>
        <taxon>Spermatophyta</taxon>
        <taxon>Magnoliopsida</taxon>
        <taxon>Liliopsida</taxon>
        <taxon>Acoraceae</taxon>
        <taxon>Acorus</taxon>
    </lineage>
</organism>
<dbReference type="Pfam" id="PF03909">
    <property type="entry name" value="BSD"/>
    <property type="match status" value="1"/>
</dbReference>
<feature type="compositionally biased region" description="Acidic residues" evidence="1">
    <location>
        <begin position="77"/>
        <end position="92"/>
    </location>
</feature>
<feature type="domain" description="BSD" evidence="2">
    <location>
        <begin position="193"/>
        <end position="245"/>
    </location>
</feature>
<feature type="compositionally biased region" description="Basic and acidic residues" evidence="1">
    <location>
        <begin position="93"/>
        <end position="106"/>
    </location>
</feature>
<proteinExistence type="predicted"/>
<feature type="compositionally biased region" description="Acidic residues" evidence="1">
    <location>
        <begin position="329"/>
        <end position="345"/>
    </location>
</feature>
<keyword evidence="4" id="KW-1185">Reference proteome</keyword>
<evidence type="ECO:0000259" key="2">
    <source>
        <dbReference type="PROSITE" id="PS50858"/>
    </source>
</evidence>
<reference evidence="3" key="2">
    <citation type="submission" date="2023-06" db="EMBL/GenBank/DDBJ databases">
        <authorList>
            <person name="Ma L."/>
            <person name="Liu K.-W."/>
            <person name="Li Z."/>
            <person name="Hsiao Y.-Y."/>
            <person name="Qi Y."/>
            <person name="Fu T."/>
            <person name="Tang G."/>
            <person name="Zhang D."/>
            <person name="Sun W.-H."/>
            <person name="Liu D.-K."/>
            <person name="Li Y."/>
            <person name="Chen G.-Z."/>
            <person name="Liu X.-D."/>
            <person name="Liao X.-Y."/>
            <person name="Jiang Y.-T."/>
            <person name="Yu X."/>
            <person name="Hao Y."/>
            <person name="Huang J."/>
            <person name="Zhao X.-W."/>
            <person name="Ke S."/>
            <person name="Chen Y.-Y."/>
            <person name="Wu W.-L."/>
            <person name="Hsu J.-L."/>
            <person name="Lin Y.-F."/>
            <person name="Huang M.-D."/>
            <person name="Li C.-Y."/>
            <person name="Huang L."/>
            <person name="Wang Z.-W."/>
            <person name="Zhao X."/>
            <person name="Zhong W.-Y."/>
            <person name="Peng D.-H."/>
            <person name="Ahmad S."/>
            <person name="Lan S."/>
            <person name="Zhang J.-S."/>
            <person name="Tsai W.-C."/>
            <person name="Van De Peer Y."/>
            <person name="Liu Z.-J."/>
        </authorList>
    </citation>
    <scope>NUCLEOTIDE SEQUENCE</scope>
    <source>
        <strain evidence="3">CP</strain>
        <tissue evidence="3">Leaves</tissue>
    </source>
</reference>
<gene>
    <name evidence="3" type="ORF">QJS10_CPB13g00092</name>
</gene>
<accession>A0AAV9DJ85</accession>
<evidence type="ECO:0000313" key="3">
    <source>
        <dbReference type="EMBL" id="KAK1301069.1"/>
    </source>
</evidence>
<feature type="compositionally biased region" description="Low complexity" evidence="1">
    <location>
        <begin position="404"/>
        <end position="417"/>
    </location>
</feature>
<feature type="region of interest" description="Disordered" evidence="1">
    <location>
        <begin position="64"/>
        <end position="106"/>
    </location>
</feature>
<dbReference type="PANTHER" id="PTHR31923:SF4">
    <property type="entry name" value="BSD DOMAIN-CONTAINING PROTEIN"/>
    <property type="match status" value="1"/>
</dbReference>